<dbReference type="PANTHER" id="PTHR43766:SF1">
    <property type="entry name" value="TRYPTOPHAN--TRNA LIGASE, MITOCHONDRIAL"/>
    <property type="match status" value="1"/>
</dbReference>
<keyword evidence="4 13" id="KW-0820">tRNA-binding</keyword>
<dbReference type="GO" id="GO:0004830">
    <property type="term" value="F:tryptophan-tRNA ligase activity"/>
    <property type="evidence" value="ECO:0007669"/>
    <property type="project" value="UniProtKB-EC"/>
</dbReference>
<keyword evidence="9" id="KW-0648">Protein biosynthesis</keyword>
<dbReference type="PRINTS" id="PR01039">
    <property type="entry name" value="TRNASYNTHTRP"/>
</dbReference>
<keyword evidence="7" id="KW-0067">ATP-binding</keyword>
<dbReference type="GO" id="GO:0005739">
    <property type="term" value="C:mitochondrion"/>
    <property type="evidence" value="ECO:0007669"/>
    <property type="project" value="UniProtKB-SubCell"/>
</dbReference>
<dbReference type="CDD" id="cd00806">
    <property type="entry name" value="TrpRS_core"/>
    <property type="match status" value="1"/>
</dbReference>
<evidence type="ECO:0000256" key="10">
    <source>
        <dbReference type="ARBA" id="ARBA00023146"/>
    </source>
</evidence>
<dbReference type="InterPro" id="IPR012340">
    <property type="entry name" value="NA-bd_OB-fold"/>
</dbReference>
<dbReference type="GO" id="GO:0006436">
    <property type="term" value="P:tryptophanyl-tRNA aminoacylation"/>
    <property type="evidence" value="ECO:0007669"/>
    <property type="project" value="InterPro"/>
</dbReference>
<dbReference type="Proteomes" id="UP000041254">
    <property type="component" value="Unassembled WGS sequence"/>
</dbReference>
<evidence type="ECO:0000259" key="14">
    <source>
        <dbReference type="PROSITE" id="PS50886"/>
    </source>
</evidence>
<evidence type="ECO:0000256" key="9">
    <source>
        <dbReference type="ARBA" id="ARBA00022917"/>
    </source>
</evidence>
<evidence type="ECO:0000256" key="13">
    <source>
        <dbReference type="PROSITE-ProRule" id="PRU00209"/>
    </source>
</evidence>
<keyword evidence="10" id="KW-0030">Aminoacyl-tRNA synthetase</keyword>
<dbReference type="InterPro" id="IPR014729">
    <property type="entry name" value="Rossmann-like_a/b/a_fold"/>
</dbReference>
<dbReference type="InterPro" id="IPR024109">
    <property type="entry name" value="Trp-tRNA-ligase_bac-type"/>
</dbReference>
<dbReference type="PANTHER" id="PTHR43766">
    <property type="entry name" value="TRYPTOPHAN--TRNA LIGASE, MITOCHONDRIAL"/>
    <property type="match status" value="1"/>
</dbReference>
<comment type="similarity">
    <text evidence="2">Belongs to the class-I aminoacyl-tRNA synthetase family.</text>
</comment>
<proteinExistence type="inferred from homology"/>
<evidence type="ECO:0000256" key="8">
    <source>
        <dbReference type="ARBA" id="ARBA00022884"/>
    </source>
</evidence>
<dbReference type="InParanoid" id="A0A0G4EPM0"/>
<keyword evidence="8 13" id="KW-0694">RNA-binding</keyword>
<dbReference type="GO" id="GO:0000049">
    <property type="term" value="F:tRNA binding"/>
    <property type="evidence" value="ECO:0007669"/>
    <property type="project" value="UniProtKB-UniRule"/>
</dbReference>
<dbReference type="HAMAP" id="MF_00140_B">
    <property type="entry name" value="Trp_tRNA_synth_B"/>
    <property type="match status" value="1"/>
</dbReference>
<organism evidence="15 16">
    <name type="scientific">Vitrella brassicaformis (strain CCMP3155)</name>
    <dbReference type="NCBI Taxonomy" id="1169540"/>
    <lineage>
        <taxon>Eukaryota</taxon>
        <taxon>Sar</taxon>
        <taxon>Alveolata</taxon>
        <taxon>Colpodellida</taxon>
        <taxon>Vitrellaceae</taxon>
        <taxon>Vitrella</taxon>
    </lineage>
</organism>
<reference evidence="15 16" key="1">
    <citation type="submission" date="2014-11" db="EMBL/GenBank/DDBJ databases">
        <authorList>
            <person name="Zhu J."/>
            <person name="Qi W."/>
            <person name="Song R."/>
        </authorList>
    </citation>
    <scope>NUCLEOTIDE SEQUENCE [LARGE SCALE GENOMIC DNA]</scope>
</reference>
<name>A0A0G4EPM0_VITBC</name>
<dbReference type="Pfam" id="PF01588">
    <property type="entry name" value="tRNA_bind"/>
    <property type="match status" value="1"/>
</dbReference>
<dbReference type="Gene3D" id="1.10.240.10">
    <property type="entry name" value="Tyrosyl-Transfer RNA Synthetase"/>
    <property type="match status" value="1"/>
</dbReference>
<dbReference type="EMBL" id="CDMY01000282">
    <property type="protein sequence ID" value="CEL99506.1"/>
    <property type="molecule type" value="Genomic_DNA"/>
</dbReference>
<keyword evidence="5" id="KW-0436">Ligase</keyword>
<evidence type="ECO:0000256" key="6">
    <source>
        <dbReference type="ARBA" id="ARBA00022741"/>
    </source>
</evidence>
<dbReference type="Gene3D" id="3.40.50.620">
    <property type="entry name" value="HUPs"/>
    <property type="match status" value="1"/>
</dbReference>
<dbReference type="InterPro" id="IPR001412">
    <property type="entry name" value="aa-tRNA-synth_I_CS"/>
</dbReference>
<dbReference type="InterPro" id="IPR002306">
    <property type="entry name" value="Trp-tRNA-ligase"/>
</dbReference>
<dbReference type="SUPFAM" id="SSF50249">
    <property type="entry name" value="Nucleic acid-binding proteins"/>
    <property type="match status" value="1"/>
</dbReference>
<evidence type="ECO:0000313" key="15">
    <source>
        <dbReference type="EMBL" id="CEL99506.1"/>
    </source>
</evidence>
<dbReference type="PhylomeDB" id="A0A0G4EPM0"/>
<dbReference type="InterPro" id="IPR050203">
    <property type="entry name" value="Trp-tRNA_synthetase"/>
</dbReference>
<evidence type="ECO:0000256" key="5">
    <source>
        <dbReference type="ARBA" id="ARBA00022598"/>
    </source>
</evidence>
<dbReference type="PROSITE" id="PS50886">
    <property type="entry name" value="TRBD"/>
    <property type="match status" value="1"/>
</dbReference>
<dbReference type="VEuPathDB" id="CryptoDB:Vbra_20646"/>
<feature type="domain" description="TRNA-binding" evidence="14">
    <location>
        <begin position="457"/>
        <end position="560"/>
    </location>
</feature>
<dbReference type="PROSITE" id="PS00178">
    <property type="entry name" value="AA_TRNA_LIGASE_I"/>
    <property type="match status" value="1"/>
</dbReference>
<evidence type="ECO:0000256" key="2">
    <source>
        <dbReference type="ARBA" id="ARBA00005594"/>
    </source>
</evidence>
<evidence type="ECO:0000256" key="7">
    <source>
        <dbReference type="ARBA" id="ARBA00022840"/>
    </source>
</evidence>
<comment type="catalytic activity">
    <reaction evidence="12">
        <text>tRNA(Trp) + L-tryptophan + ATP = L-tryptophyl-tRNA(Trp) + AMP + diphosphate + H(+)</text>
        <dbReference type="Rhea" id="RHEA:24080"/>
        <dbReference type="Rhea" id="RHEA-COMP:9671"/>
        <dbReference type="Rhea" id="RHEA-COMP:9705"/>
        <dbReference type="ChEBI" id="CHEBI:15378"/>
        <dbReference type="ChEBI" id="CHEBI:30616"/>
        <dbReference type="ChEBI" id="CHEBI:33019"/>
        <dbReference type="ChEBI" id="CHEBI:57912"/>
        <dbReference type="ChEBI" id="CHEBI:78442"/>
        <dbReference type="ChEBI" id="CHEBI:78535"/>
        <dbReference type="ChEBI" id="CHEBI:456215"/>
        <dbReference type="EC" id="6.1.1.2"/>
    </reaction>
</comment>
<gene>
    <name evidence="15" type="ORF">Vbra_20646</name>
</gene>
<dbReference type="OrthoDB" id="15808at2759"/>
<keyword evidence="16" id="KW-1185">Reference proteome</keyword>
<dbReference type="InterPro" id="IPR002547">
    <property type="entry name" value="tRNA-bd_dom"/>
</dbReference>
<dbReference type="Pfam" id="PF00579">
    <property type="entry name" value="tRNA-synt_1b"/>
    <property type="match status" value="1"/>
</dbReference>
<evidence type="ECO:0000256" key="4">
    <source>
        <dbReference type="ARBA" id="ARBA00022555"/>
    </source>
</evidence>
<evidence type="ECO:0000256" key="3">
    <source>
        <dbReference type="ARBA" id="ARBA00013161"/>
    </source>
</evidence>
<dbReference type="NCBIfam" id="TIGR00233">
    <property type="entry name" value="trpS"/>
    <property type="match status" value="1"/>
</dbReference>
<evidence type="ECO:0000313" key="16">
    <source>
        <dbReference type="Proteomes" id="UP000041254"/>
    </source>
</evidence>
<dbReference type="Gene3D" id="2.40.50.140">
    <property type="entry name" value="Nucleic acid-binding proteins"/>
    <property type="match status" value="1"/>
</dbReference>
<sequence length="612" mass="67201">MASDEVRRHGHLKSRDKMPRSRWRSLRAALCVAVCVSAAVASSLDESFLQSRDSRPPSAFTPSFRPIRRSLTRPRASVATAEPEAAVAAEQSDLPSVAKRQRVLSGIQPTGALHLGNYVGAIRQWVKNQDKYDSFFCAVDLHAITLPHTPSKLRQETLQATALYVACGIDPDRSSVFVQSHVPAHTELTWLLNCITPVGWLERMIQFKEKSRKLSAENIGVGLFGYPVLMASDILLYKAEVVPVGEDQVQHIELTRDVARRFNDLFCKRQRRKDVFVEPETLLVKEGARVMSLLDGTAKMSKSDPNEGSRINLLDTPETIQKKIKKCKTDPVQGLEYGNPDRPECTNLLTMLSAISDQPVDAILQQYGDLGWGAFKPVLTDALVEHLGPIQQRYRNLVSDPSYLQSILRQGAEKANAVASQTLSEAKDAMGYLSLDDVSSLRLESAEEGSGEREKGDISLLEIRVGRILEVERHPDADSLYVEKVDLGEGEPRTIVSGLVPYLSQEELQGRNVIVLCNLKPRAMRGIKSEGMLLCSSSPDGTRVAPLSPPEGAALGELVTFDGWASEPVAPGNKAGKAFDRVAEDLSVGEQGVATFRSVPFQTSADMWMGCG</sequence>
<dbReference type="FunFam" id="1.10.240.10:FF:000002">
    <property type="entry name" value="Tryptophan--tRNA ligase"/>
    <property type="match status" value="1"/>
</dbReference>
<protein>
    <recommendedName>
        <fullName evidence="3">tryptophan--tRNA ligase</fullName>
        <ecNumber evidence="3">6.1.1.2</ecNumber>
    </recommendedName>
    <alternativeName>
        <fullName evidence="11">Tryptophanyl-tRNA synthetase</fullName>
    </alternativeName>
</protein>
<dbReference type="CDD" id="cd02799">
    <property type="entry name" value="tRNA_bind_EMAP-II_like"/>
    <property type="match status" value="1"/>
</dbReference>
<dbReference type="AlphaFoldDB" id="A0A0G4EPM0"/>
<dbReference type="EC" id="6.1.1.2" evidence="3"/>
<dbReference type="STRING" id="1169540.A0A0G4EPM0"/>
<evidence type="ECO:0000256" key="12">
    <source>
        <dbReference type="ARBA" id="ARBA00049929"/>
    </source>
</evidence>
<dbReference type="InterPro" id="IPR002305">
    <property type="entry name" value="aa-tRNA-synth_Ic"/>
</dbReference>
<keyword evidence="6" id="KW-0547">Nucleotide-binding</keyword>
<evidence type="ECO:0000256" key="11">
    <source>
        <dbReference type="ARBA" id="ARBA00030268"/>
    </source>
</evidence>
<accession>A0A0G4EPM0</accession>
<dbReference type="GO" id="GO:0005524">
    <property type="term" value="F:ATP binding"/>
    <property type="evidence" value="ECO:0007669"/>
    <property type="project" value="UniProtKB-KW"/>
</dbReference>
<comment type="subcellular location">
    <subcellularLocation>
        <location evidence="1">Mitochondrion</location>
    </subcellularLocation>
</comment>
<evidence type="ECO:0000256" key="1">
    <source>
        <dbReference type="ARBA" id="ARBA00004173"/>
    </source>
</evidence>
<dbReference type="SUPFAM" id="SSF52374">
    <property type="entry name" value="Nucleotidylyl transferase"/>
    <property type="match status" value="1"/>
</dbReference>